<feature type="non-terminal residue" evidence="1">
    <location>
        <position position="116"/>
    </location>
</feature>
<evidence type="ECO:0000313" key="2">
    <source>
        <dbReference type="Proteomes" id="UP001345963"/>
    </source>
</evidence>
<evidence type="ECO:0000313" key="1">
    <source>
        <dbReference type="EMBL" id="MED6243777.1"/>
    </source>
</evidence>
<sequence length="116" mass="12962">MVGRVNSTCPLRYWIQDEEPLSTWEGYFCTSFNFDSPSSPATAPTPSTASIPAQALTQLISITMQQHAPSHIFDLRNLKCIYLELFVLRFGRGCPILLIVNSLYFGAVSNKKKVTC</sequence>
<dbReference type="EMBL" id="JAHUTI010035885">
    <property type="protein sequence ID" value="MED6243777.1"/>
    <property type="molecule type" value="Genomic_DNA"/>
</dbReference>
<comment type="caution">
    <text evidence="1">The sequence shown here is derived from an EMBL/GenBank/DDBJ whole genome shotgun (WGS) entry which is preliminary data.</text>
</comment>
<gene>
    <name evidence="1" type="ORF">ATANTOWER_026727</name>
</gene>
<keyword evidence="2" id="KW-1185">Reference proteome</keyword>
<proteinExistence type="predicted"/>
<accession>A0ABU7AZS5</accession>
<name>A0ABU7AZS5_9TELE</name>
<dbReference type="Proteomes" id="UP001345963">
    <property type="component" value="Unassembled WGS sequence"/>
</dbReference>
<reference evidence="1 2" key="1">
    <citation type="submission" date="2021-07" db="EMBL/GenBank/DDBJ databases">
        <authorList>
            <person name="Palmer J.M."/>
        </authorList>
    </citation>
    <scope>NUCLEOTIDE SEQUENCE [LARGE SCALE GENOMIC DNA]</scope>
    <source>
        <strain evidence="1 2">AT_MEX2019</strain>
        <tissue evidence="1">Muscle</tissue>
    </source>
</reference>
<organism evidence="1 2">
    <name type="scientific">Ataeniobius toweri</name>
    <dbReference type="NCBI Taxonomy" id="208326"/>
    <lineage>
        <taxon>Eukaryota</taxon>
        <taxon>Metazoa</taxon>
        <taxon>Chordata</taxon>
        <taxon>Craniata</taxon>
        <taxon>Vertebrata</taxon>
        <taxon>Euteleostomi</taxon>
        <taxon>Actinopterygii</taxon>
        <taxon>Neopterygii</taxon>
        <taxon>Teleostei</taxon>
        <taxon>Neoteleostei</taxon>
        <taxon>Acanthomorphata</taxon>
        <taxon>Ovalentaria</taxon>
        <taxon>Atherinomorphae</taxon>
        <taxon>Cyprinodontiformes</taxon>
        <taxon>Goodeidae</taxon>
        <taxon>Ataeniobius</taxon>
    </lineage>
</organism>
<protein>
    <submittedName>
        <fullName evidence="1">Uncharacterized protein</fullName>
    </submittedName>
</protein>